<comment type="caution">
    <text evidence="4">The sequence shown here is derived from an EMBL/GenBank/DDBJ whole genome shotgun (WGS) entry which is preliminary data.</text>
</comment>
<feature type="region of interest" description="Disordered" evidence="2">
    <location>
        <begin position="520"/>
        <end position="624"/>
    </location>
</feature>
<feature type="region of interest" description="Disordered" evidence="2">
    <location>
        <begin position="88"/>
        <end position="117"/>
    </location>
</feature>
<organism evidence="4 5">
    <name type="scientific">Brachionus plicatilis</name>
    <name type="common">Marine rotifer</name>
    <name type="synonym">Brachionus muelleri</name>
    <dbReference type="NCBI Taxonomy" id="10195"/>
    <lineage>
        <taxon>Eukaryota</taxon>
        <taxon>Metazoa</taxon>
        <taxon>Spiralia</taxon>
        <taxon>Gnathifera</taxon>
        <taxon>Rotifera</taxon>
        <taxon>Eurotatoria</taxon>
        <taxon>Monogononta</taxon>
        <taxon>Pseudotrocha</taxon>
        <taxon>Ploima</taxon>
        <taxon>Brachionidae</taxon>
        <taxon>Brachionus</taxon>
    </lineage>
</organism>
<protein>
    <recommendedName>
        <fullName evidence="3">C2H2-type domain-containing protein</fullName>
    </recommendedName>
</protein>
<reference evidence="4 5" key="1">
    <citation type="journal article" date="2018" name="Sci. Rep.">
        <title>Genomic signatures of local adaptation to the degree of environmental predictability in rotifers.</title>
        <authorList>
            <person name="Franch-Gras L."/>
            <person name="Hahn C."/>
            <person name="Garcia-Roger E.M."/>
            <person name="Carmona M.J."/>
            <person name="Serra M."/>
            <person name="Gomez A."/>
        </authorList>
    </citation>
    <scope>NUCLEOTIDE SEQUENCE [LARGE SCALE GENOMIC DNA]</scope>
    <source>
        <strain evidence="4">HYR1</strain>
    </source>
</reference>
<dbReference type="Gene3D" id="3.30.160.60">
    <property type="entry name" value="Classic Zinc Finger"/>
    <property type="match status" value="1"/>
</dbReference>
<feature type="domain" description="C2H2-type" evidence="3">
    <location>
        <begin position="326"/>
        <end position="349"/>
    </location>
</feature>
<feature type="region of interest" description="Disordered" evidence="2">
    <location>
        <begin position="379"/>
        <end position="431"/>
    </location>
</feature>
<feature type="compositionally biased region" description="Low complexity" evidence="2">
    <location>
        <begin position="583"/>
        <end position="597"/>
    </location>
</feature>
<evidence type="ECO:0000313" key="4">
    <source>
        <dbReference type="EMBL" id="RNA05846.1"/>
    </source>
</evidence>
<evidence type="ECO:0000256" key="1">
    <source>
        <dbReference type="PROSITE-ProRule" id="PRU00042"/>
    </source>
</evidence>
<dbReference type="GO" id="GO:0008270">
    <property type="term" value="F:zinc ion binding"/>
    <property type="evidence" value="ECO:0007669"/>
    <property type="project" value="UniProtKB-KW"/>
</dbReference>
<feature type="compositionally biased region" description="Low complexity" evidence="2">
    <location>
        <begin position="29"/>
        <end position="40"/>
    </location>
</feature>
<gene>
    <name evidence="4" type="ORF">BpHYR1_013605</name>
</gene>
<feature type="non-terminal residue" evidence="4">
    <location>
        <position position="766"/>
    </location>
</feature>
<keyword evidence="5" id="KW-1185">Reference proteome</keyword>
<dbReference type="InterPro" id="IPR013087">
    <property type="entry name" value="Znf_C2H2_type"/>
</dbReference>
<feature type="region of interest" description="Disordered" evidence="2">
    <location>
        <begin position="228"/>
        <end position="261"/>
    </location>
</feature>
<feature type="compositionally biased region" description="Basic and acidic residues" evidence="2">
    <location>
        <begin position="228"/>
        <end position="237"/>
    </location>
</feature>
<keyword evidence="1" id="KW-0862">Zinc</keyword>
<evidence type="ECO:0000256" key="2">
    <source>
        <dbReference type="SAM" id="MobiDB-lite"/>
    </source>
</evidence>
<feature type="region of interest" description="Disordered" evidence="2">
    <location>
        <begin position="19"/>
        <end position="40"/>
    </location>
</feature>
<dbReference type="InterPro" id="IPR036236">
    <property type="entry name" value="Znf_C2H2_sf"/>
</dbReference>
<dbReference type="PROSITE" id="PS00028">
    <property type="entry name" value="ZINC_FINGER_C2H2_1"/>
    <property type="match status" value="1"/>
</dbReference>
<keyword evidence="1" id="KW-0863">Zinc-finger</keyword>
<evidence type="ECO:0000259" key="3">
    <source>
        <dbReference type="PROSITE" id="PS50157"/>
    </source>
</evidence>
<evidence type="ECO:0000313" key="5">
    <source>
        <dbReference type="Proteomes" id="UP000276133"/>
    </source>
</evidence>
<dbReference type="EMBL" id="REGN01007573">
    <property type="protein sequence ID" value="RNA05846.1"/>
    <property type="molecule type" value="Genomic_DNA"/>
</dbReference>
<feature type="compositionally biased region" description="Acidic residues" evidence="2">
    <location>
        <begin position="406"/>
        <end position="416"/>
    </location>
</feature>
<accession>A0A3M7Q322</accession>
<dbReference type="SMART" id="SM00355">
    <property type="entry name" value="ZnF_C2H2"/>
    <property type="match status" value="3"/>
</dbReference>
<proteinExistence type="predicted"/>
<sequence>MLENTLELANNTLGCSSSSIELSPKENLSSSSSTSSRSGSLYNYKSKIKRLRRQNLRKIYLRTKLKKRAGQAKSGYLKANRYASLSSASSTSSSVSTSPNNLLEQAQPEDKQPQTKKPMKLHKFYHSVPFKCPFCFTFKEIPQDFIDHLTSVHFSDVKLLYERKCTKLMESGENEAEEESTAPPNLAEIPSKLAKMIQDLENEEEDQARQEMAPDDQQKDECLNQTKSLDKEQEIHTPPKTPPLENKPESIGSPKSSYLSMNSALLPPRKQQRLLKSPFDAEDSQKIKSFPFSVPALLSDQQQTKTNYMSLNMSGHQAAQVQEASMKCAICDRGFEYYSNLRRHIKTKHKIFGKQVKEYVIRQNGKKCDNDQHLRHFIESSSSSAKTASPVCQNPVLKKPKNEHDESFDDDMDESQAELASSTSTTSSFSTHSSHAANLYANQTNPALMAAAAFSAHFPAHILNQQQMMAFLTHSNTMNKIKSINQFSKLIQNIVEMNHFGQFNNGSVLAAVNQLPKVKSESLDQTEHSVHSKKEEDADLYDEDLVTKKEEIEYEENDAEHENKVDGTDDLDNDNDNDDMRSRTSSSRSFHSDSQSNQLTPPSVTPSKFMFNSPLGNHTHPPPLNQFVLETHLRNLTQQNFGHQAYQAYQQNLHRLNLANQPFLNPSPQQQQQQQQVGGLQQGSSTPQVPGTARRKKSKDFCTSSMVQSMRNLQCSPSSQQNGDQNIRFSSEIWRCPYCCYETTSASRYNSHLVCHGWKPYLCPHC</sequence>
<dbReference type="SUPFAM" id="SSF57667">
    <property type="entry name" value="beta-beta-alpha zinc fingers"/>
    <property type="match status" value="1"/>
</dbReference>
<keyword evidence="1" id="KW-0479">Metal-binding</keyword>
<feature type="compositionally biased region" description="Low complexity" evidence="2">
    <location>
        <begin position="88"/>
        <end position="98"/>
    </location>
</feature>
<feature type="compositionally biased region" description="Low complexity" evidence="2">
    <location>
        <begin position="421"/>
        <end position="431"/>
    </location>
</feature>
<feature type="compositionally biased region" description="Low complexity" evidence="2">
    <location>
        <begin position="669"/>
        <end position="683"/>
    </location>
</feature>
<feature type="compositionally biased region" description="Acidic residues" evidence="2">
    <location>
        <begin position="568"/>
        <end position="577"/>
    </location>
</feature>
<dbReference type="Proteomes" id="UP000276133">
    <property type="component" value="Unassembled WGS sequence"/>
</dbReference>
<dbReference type="AlphaFoldDB" id="A0A3M7Q322"/>
<feature type="region of interest" description="Disordered" evidence="2">
    <location>
        <begin position="660"/>
        <end position="701"/>
    </location>
</feature>
<dbReference type="PROSITE" id="PS50157">
    <property type="entry name" value="ZINC_FINGER_C2H2_2"/>
    <property type="match status" value="1"/>
</dbReference>
<feature type="compositionally biased region" description="Basic and acidic residues" evidence="2">
    <location>
        <begin position="520"/>
        <end position="536"/>
    </location>
</feature>
<name>A0A3M7Q322_BRAPC</name>